<keyword evidence="6 7" id="KW-0694">RNA-binding</keyword>
<evidence type="ECO:0000256" key="8">
    <source>
        <dbReference type="SAM" id="MobiDB-lite"/>
    </source>
</evidence>
<keyword evidence="1 7" id="KW-0820">tRNA-binding</keyword>
<keyword evidence="5 7" id="KW-0819">tRNA processing</keyword>
<evidence type="ECO:0000313" key="9">
    <source>
        <dbReference type="EMBL" id="CAK9258191.1"/>
    </source>
</evidence>
<comment type="similarity">
    <text evidence="7">Belongs to the class I-like SAM-binding methyltransferase superfamily. Trm1 family.</text>
</comment>
<gene>
    <name evidence="9" type="ORF">CSSPJE1EN1_LOCUS3669</name>
</gene>
<sequence length="522" mass="57048">MVREMTMAMAMAWSFSSTPVLHHTGSNYAATTTPRLLLPQTAAVLQQEDNGNGLQDHRNDDEGRQSQVRSERGVKFVVGDAFYRKESSVGRDLGVLAAAVYKKKHGHLRVLDAMSGCGIRAARYLSQAQADFVWANDACRFLAPTISQNLSLSAATAAAPMTDPPLAVRSSPEEDTCAAGNADLGSLGLPRLSLAHQVAEGDLQKTTMLDQEEKGISKCWRITSEDVNRVLLYCYMEKDYYDLIDIDSFGSDSIFLGSALDSVLHGGLVYVTSTDGFSAGGHRPYNVLASYGAFVKPMPFANELGIRMLIGGVVREASLRNMHVYPMFSHYSFHGPVFRVMLHVHPGQAQKSQHYNFVSHCSICGETQVVKWNCLGQSTCSCSTFTQGSSTVTLSGPLWTGPLHNGSDVQEMIEMANGWGWIESGKGSGEKSRSKEEVSANQKLRELLDIMLEESDPNLQVGYIELDEISKRTKLATPKRACLITALQEEGYSACRSHIASNAIKTSAPMCCCVEITRSLMQ</sequence>
<keyword evidence="10" id="KW-1185">Reference proteome</keyword>
<evidence type="ECO:0000256" key="2">
    <source>
        <dbReference type="ARBA" id="ARBA00022603"/>
    </source>
</evidence>
<comment type="catalytic activity">
    <reaction evidence="7">
        <text>guanosine(26) in tRNA + 2 S-adenosyl-L-methionine = N(2)-dimethylguanosine(26) in tRNA + 2 S-adenosyl-L-homocysteine + 2 H(+)</text>
        <dbReference type="Rhea" id="RHEA:43140"/>
        <dbReference type="Rhea" id="RHEA-COMP:10359"/>
        <dbReference type="Rhea" id="RHEA-COMP:10360"/>
        <dbReference type="ChEBI" id="CHEBI:15378"/>
        <dbReference type="ChEBI" id="CHEBI:57856"/>
        <dbReference type="ChEBI" id="CHEBI:59789"/>
        <dbReference type="ChEBI" id="CHEBI:74269"/>
        <dbReference type="ChEBI" id="CHEBI:74513"/>
        <dbReference type="EC" id="2.1.1.216"/>
    </reaction>
</comment>
<evidence type="ECO:0000256" key="3">
    <source>
        <dbReference type="ARBA" id="ARBA00022679"/>
    </source>
</evidence>
<evidence type="ECO:0000256" key="5">
    <source>
        <dbReference type="ARBA" id="ARBA00022694"/>
    </source>
</evidence>
<keyword evidence="4 7" id="KW-0949">S-adenosyl-L-methionine</keyword>
<reference evidence="9" key="1">
    <citation type="submission" date="2024-02" db="EMBL/GenBank/DDBJ databases">
        <authorList>
            <consortium name="ELIXIR-Norway"/>
            <consortium name="Elixir Norway"/>
        </authorList>
    </citation>
    <scope>NUCLEOTIDE SEQUENCE</scope>
</reference>
<dbReference type="EMBL" id="OZ020106">
    <property type="protein sequence ID" value="CAK9258191.1"/>
    <property type="molecule type" value="Genomic_DNA"/>
</dbReference>
<proteinExistence type="inferred from homology"/>
<protein>
    <recommendedName>
        <fullName evidence="7">tRNA (guanine(26)-N(2))-dimethyltransferase</fullName>
        <ecNumber evidence="7">2.1.1.216</ecNumber>
    </recommendedName>
</protein>
<evidence type="ECO:0000256" key="7">
    <source>
        <dbReference type="PROSITE-ProRule" id="PRU00958"/>
    </source>
</evidence>
<keyword evidence="2 7" id="KW-0489">Methyltransferase</keyword>
<evidence type="ECO:0000256" key="6">
    <source>
        <dbReference type="ARBA" id="ARBA00022884"/>
    </source>
</evidence>
<dbReference type="Gene3D" id="3.30.56.70">
    <property type="entry name" value="N2,N2-dimethylguanosine tRNA methyltransferase, C-terminal domain"/>
    <property type="match status" value="1"/>
</dbReference>
<dbReference type="PROSITE" id="PS51626">
    <property type="entry name" value="SAM_MT_TRM1"/>
    <property type="match status" value="1"/>
</dbReference>
<keyword evidence="3 7" id="KW-0808">Transferase</keyword>
<evidence type="ECO:0000256" key="1">
    <source>
        <dbReference type="ARBA" id="ARBA00022555"/>
    </source>
</evidence>
<evidence type="ECO:0000313" key="10">
    <source>
        <dbReference type="Proteomes" id="UP001497444"/>
    </source>
</evidence>
<dbReference type="InterPro" id="IPR002905">
    <property type="entry name" value="Trm1"/>
</dbReference>
<dbReference type="Gene3D" id="3.40.50.150">
    <property type="entry name" value="Vaccinia Virus protein VP39"/>
    <property type="match status" value="1"/>
</dbReference>
<organism evidence="9 10">
    <name type="scientific">Sphagnum jensenii</name>
    <dbReference type="NCBI Taxonomy" id="128206"/>
    <lineage>
        <taxon>Eukaryota</taxon>
        <taxon>Viridiplantae</taxon>
        <taxon>Streptophyta</taxon>
        <taxon>Embryophyta</taxon>
        <taxon>Bryophyta</taxon>
        <taxon>Sphagnophytina</taxon>
        <taxon>Sphagnopsida</taxon>
        <taxon>Sphagnales</taxon>
        <taxon>Sphagnaceae</taxon>
        <taxon>Sphagnum</taxon>
    </lineage>
</organism>
<dbReference type="SUPFAM" id="SSF53335">
    <property type="entry name" value="S-adenosyl-L-methionine-dependent methyltransferases"/>
    <property type="match status" value="2"/>
</dbReference>
<dbReference type="InterPro" id="IPR029063">
    <property type="entry name" value="SAM-dependent_MTases_sf"/>
</dbReference>
<feature type="region of interest" description="Disordered" evidence="8">
    <location>
        <begin position="50"/>
        <end position="69"/>
    </location>
</feature>
<dbReference type="PANTHER" id="PTHR10631">
    <property type="entry name" value="N 2 ,N 2 -DIMETHYLGUANOSINE TRNA METHYLTRANSFERASE"/>
    <property type="match status" value="1"/>
</dbReference>
<feature type="compositionally biased region" description="Basic and acidic residues" evidence="8">
    <location>
        <begin position="55"/>
        <end position="69"/>
    </location>
</feature>
<dbReference type="Proteomes" id="UP001497444">
    <property type="component" value="Chromosome 11"/>
</dbReference>
<dbReference type="Pfam" id="PF02005">
    <property type="entry name" value="TRM"/>
    <property type="match status" value="2"/>
</dbReference>
<dbReference type="EC" id="2.1.1.216" evidence="7"/>
<accession>A0ABP0VWM7</accession>
<name>A0ABP0VWM7_9BRYO</name>
<evidence type="ECO:0000256" key="4">
    <source>
        <dbReference type="ARBA" id="ARBA00022691"/>
    </source>
</evidence>
<dbReference type="PANTHER" id="PTHR10631:SF9">
    <property type="entry name" value="TRNA (GUANINE(26)-N(2))-DIMETHYLTRANSFERASE"/>
    <property type="match status" value="1"/>
</dbReference>
<dbReference type="InterPro" id="IPR042296">
    <property type="entry name" value="tRNA_met_Trm1_C"/>
</dbReference>